<dbReference type="Proteomes" id="UP000198988">
    <property type="component" value="Unassembled WGS sequence"/>
</dbReference>
<dbReference type="EMBL" id="CDSC02000365">
    <property type="protein sequence ID" value="SEH95874.1"/>
    <property type="molecule type" value="Genomic_DNA"/>
</dbReference>
<feature type="region of interest" description="Disordered" evidence="1">
    <location>
        <begin position="104"/>
        <end position="132"/>
    </location>
</feature>
<sequence length="250" mass="27451">MTYKDDKSTKIEIACSYKRATVEDTTKIANADAEADKDAHAAQVTIEHANETAQVAKRDGDDYSIKKADYYAILAKDAIAKADASAEIAKNTIEAADDAIAKTEDKHNDNQANDKTQEDFNNKGTGEGIDVTDDSTAYDTNVLVIDMTNGTLIDQNTEGTQYKLTEDSVSDSTDDILIYQNTTEGTWYTEEGINLTDVFISYGINDILIDQNTEETPYFNSTGCYKTVNESIVADISGNNWNEVQDLAIL</sequence>
<dbReference type="AlphaFoldDB" id="A0A1H6M3R2"/>
<gene>
    <name evidence="2" type="ORF">BAZSYMA_ACONTIG01456_6</name>
</gene>
<evidence type="ECO:0000256" key="1">
    <source>
        <dbReference type="SAM" id="MobiDB-lite"/>
    </source>
</evidence>
<protein>
    <submittedName>
        <fullName evidence="2">Uncharacterized protein</fullName>
    </submittedName>
</protein>
<dbReference type="RefSeq" id="WP_090717176.1">
    <property type="nucleotide sequence ID" value="NZ_CAESAP020000240.1"/>
</dbReference>
<name>A0A1H6M3R2_9GAMM</name>
<organism evidence="2 3">
    <name type="scientific">Bathymodiolus azoricus thioautotrophic gill symbiont</name>
    <dbReference type="NCBI Taxonomy" id="235205"/>
    <lineage>
        <taxon>Bacteria</taxon>
        <taxon>Pseudomonadati</taxon>
        <taxon>Pseudomonadota</taxon>
        <taxon>Gammaproteobacteria</taxon>
        <taxon>sulfur-oxidizing symbionts</taxon>
    </lineage>
</organism>
<proteinExistence type="predicted"/>
<evidence type="ECO:0000313" key="2">
    <source>
        <dbReference type="EMBL" id="SEH95874.1"/>
    </source>
</evidence>
<reference evidence="3" key="1">
    <citation type="submission" date="2016-06" db="EMBL/GenBank/DDBJ databases">
        <authorList>
            <person name="Petersen J."/>
            <person name="Sayavedra L."/>
        </authorList>
    </citation>
    <scope>NUCLEOTIDE SEQUENCE [LARGE SCALE GENOMIC DNA]</scope>
    <source>
        <strain evidence="3">BazSymA</strain>
    </source>
</reference>
<evidence type="ECO:0000313" key="3">
    <source>
        <dbReference type="Proteomes" id="UP000198988"/>
    </source>
</evidence>
<accession>A0A1H6M3R2</accession>